<gene>
    <name evidence="1" type="ORF">LEP1GSC081_2705</name>
</gene>
<dbReference type="AlphaFoldDB" id="A0A0E2B5R6"/>
<organism evidence="1 2">
    <name type="scientific">Leptospira kirschneri str. H1</name>
    <dbReference type="NCBI Taxonomy" id="1049966"/>
    <lineage>
        <taxon>Bacteria</taxon>
        <taxon>Pseudomonadati</taxon>
        <taxon>Spirochaetota</taxon>
        <taxon>Spirochaetia</taxon>
        <taxon>Leptospirales</taxon>
        <taxon>Leptospiraceae</taxon>
        <taxon>Leptospira</taxon>
    </lineage>
</organism>
<evidence type="ECO:0000313" key="2">
    <source>
        <dbReference type="Proteomes" id="UP000006253"/>
    </source>
</evidence>
<name>A0A0E2B5R6_9LEPT</name>
<protein>
    <submittedName>
        <fullName evidence="1">Uncharacterized protein</fullName>
    </submittedName>
</protein>
<dbReference type="Proteomes" id="UP000006253">
    <property type="component" value="Unassembled WGS sequence"/>
</dbReference>
<comment type="caution">
    <text evidence="1">The sequence shown here is derived from an EMBL/GenBank/DDBJ whole genome shotgun (WGS) entry which is preliminary data.</text>
</comment>
<reference evidence="1 2" key="1">
    <citation type="submission" date="2012-10" db="EMBL/GenBank/DDBJ databases">
        <authorList>
            <person name="Harkins D.M."/>
            <person name="Durkin A.S."/>
            <person name="Brinkac L.M."/>
            <person name="Selengut J.D."/>
            <person name="Sanka R."/>
            <person name="DePew J."/>
            <person name="Purushe J."/>
            <person name="Peacock S.J."/>
            <person name="Thaipadungpanit J."/>
            <person name="Wuthiekanun V.W."/>
            <person name="Day N.P."/>
            <person name="Vinetz J.M."/>
            <person name="Sutton G.G."/>
            <person name="Nelson W.C."/>
            <person name="Fouts D.E."/>
        </authorList>
    </citation>
    <scope>NUCLEOTIDE SEQUENCE [LARGE SCALE GENOMIC DNA]</scope>
    <source>
        <strain evidence="1 2">H1</strain>
    </source>
</reference>
<sequence>MIGRERFIELNAIRVKSILLLVSGTTVKARYFRFTKMWELIQKLE</sequence>
<dbReference type="EMBL" id="AHMY02000022">
    <property type="protein sequence ID" value="EKO16662.1"/>
    <property type="molecule type" value="Genomic_DNA"/>
</dbReference>
<dbReference type="RefSeq" id="WP_004764646.1">
    <property type="nucleotide sequence ID" value="NZ_AHMY02000022.1"/>
</dbReference>
<evidence type="ECO:0000313" key="1">
    <source>
        <dbReference type="EMBL" id="EKO16662.1"/>
    </source>
</evidence>
<proteinExistence type="predicted"/>
<accession>A0A0E2B5R6</accession>